<proteinExistence type="predicted"/>
<evidence type="ECO:0000313" key="1">
    <source>
        <dbReference type="EMBL" id="VAW03411.1"/>
    </source>
</evidence>
<dbReference type="EMBL" id="UOEK01000259">
    <property type="protein sequence ID" value="VAW03411.1"/>
    <property type="molecule type" value="Genomic_DNA"/>
</dbReference>
<dbReference type="InterPro" id="IPR021516">
    <property type="entry name" value="DUF3179"/>
</dbReference>
<dbReference type="PROSITE" id="PS51257">
    <property type="entry name" value="PROKAR_LIPOPROTEIN"/>
    <property type="match status" value="1"/>
</dbReference>
<evidence type="ECO:0008006" key="2">
    <source>
        <dbReference type="Google" id="ProtNLM"/>
    </source>
</evidence>
<protein>
    <recommendedName>
        <fullName evidence="2">DUF3179 domain-containing protein</fullName>
    </recommendedName>
</protein>
<organism evidence="1">
    <name type="scientific">hydrothermal vent metagenome</name>
    <dbReference type="NCBI Taxonomy" id="652676"/>
    <lineage>
        <taxon>unclassified sequences</taxon>
        <taxon>metagenomes</taxon>
        <taxon>ecological metagenomes</taxon>
    </lineage>
</organism>
<accession>A0A3B0SB54</accession>
<dbReference type="Pfam" id="PF11376">
    <property type="entry name" value="DUF3179"/>
    <property type="match status" value="1"/>
</dbReference>
<sequence>MTPTKLIRIATVLAIVATACSSATTVDAPSSSQPSVTGSSVAPAVQGVLPEGVSALDNRFDESFPAPLIDPGDILSGGPPPDGIPPVDNPQFVSVDVADGWLNDAEPVLVVDVDGDVRGYPIQIMMWHEIVNDTVGGIPLAVTYCPLCNSAITFERTIRGVETTFGTSGSLYFANLVMYDRATESLWNQLDGRAVVGLLTGETLTQVPSSTVSWAVFKESLPDAKVLDRERTGAQRNYGTNPYTGLDDPNGQPFLFNGEIDVRAKAMQRIVAIEGETDAAAWSLNVLSGDVPAKATAGEFEGKPITILWQAGEASALDARDIAAGRDVGTVGVFSPVVDGEKLTFRAEGDSFIDDQTSSTWNVLGEATDGPMSGTKLAPVTFVRTFWFSWAAFRPDTTLVEA</sequence>
<reference evidence="1" key="1">
    <citation type="submission" date="2018-06" db="EMBL/GenBank/DDBJ databases">
        <authorList>
            <person name="Zhirakovskaya E."/>
        </authorList>
    </citation>
    <scope>NUCLEOTIDE SEQUENCE</scope>
</reference>
<dbReference type="AlphaFoldDB" id="A0A3B0SB54"/>
<name>A0A3B0SB54_9ZZZZ</name>
<gene>
    <name evidence="1" type="ORF">MNBD_ACTINO02-2493</name>
</gene>